<dbReference type="Proteomes" id="UP000536441">
    <property type="component" value="Unassembled WGS sequence"/>
</dbReference>
<feature type="signal peptide" evidence="5">
    <location>
        <begin position="1"/>
        <end position="28"/>
    </location>
</feature>
<dbReference type="EMBL" id="JABMCH010000038">
    <property type="protein sequence ID" value="NUU45538.1"/>
    <property type="molecule type" value="Genomic_DNA"/>
</dbReference>
<evidence type="ECO:0000256" key="3">
    <source>
        <dbReference type="ARBA" id="ARBA00022801"/>
    </source>
</evidence>
<accession>A0A7Y6B2R9</accession>
<sequence length="1202" mass="130740">MKNILRPLPALLLAIASTALSGATPAQAPLLDTIAQAVRDDPAWASPLRGNVTLPETAAALPALAGRLDLTSARITWRSSDPKTITDTDRGRGADVIRKGAVIRGKADRPVRLTATVSLAGHAPRAVPIDVTVRAAPAIAPPPSAYLFVYFTENTINGEKLRFAVSDGNNALQWETLNDAQPILESTQGTRGLRDPFIMRSAEGDRFFLLATDLSTGRTGWGGSTDQGSLYLEIWESTDLIHWGQQRHVRVNGPMAGMTWAPEATYDPTIGAYVVYWTSTLYKDAAHKIEDGNGPQILRAITRDFRTFTTPEPWFKAADVPGAVTAKGMIDATVMKDGDRYYRFTKVSDASGCPSSDILAQVSHSLRADGASGHWKIIDRCIGRRSGTPEVEGPTAFLANPGDTSGFKYFLWVDNYGGVGYIPLATNSLDGKIAWTYPHDFRLPKSPRHGTVMSITAAERDALAAHWSPAAPDAATLADSWVVPPVLASGTRLPVPVDHVATWRADDRPLPDGVLVNPGAEPRTVRLEGVVRGPDGTMLTKRFSVRLLGRSARRLASYARVPTTPHDANQPTVARSIHLALDGADGRMIPLNDNYGIAFASGDYVGVDRVALRGIADPSLFYFADGALGVIATRVDMDGTPDPAATETVVFRSDPRQPPTFVKLGTLDLRDAGGITKPRAVWDTATNRYIVSWTDRTGRPRWTSVADLARTEWHKTAFSPGPGGNRPRIVSAGNVGDAHIGAVTSTDTDTLPIDDTMAAALRHRFGRVVNTTASVAPRTIDLRRIDKLSGARVTLGYSDGSTATRAVDWDRADVARLTRPGRYLVHGTIRQTRYPAIFAYNRADPDIYRWEHDGRVRYLFAATDDTNNDNVGSPHLPLRIADTIADLADDQGGRAREVDLLNRRTRADRTAEGRVIAGCYWAPEIHEIGGRLSILFAPCFNPKDDQSSEGGEWSQVQSHIIQLRDGGDPANPADWSKPAAIRKADGTPLGRPDMAANISLDMSYFEVGHQGYYIWSQRYLPKSGPLGDPLTWIAKVDPVRPTRLTSAPAPIIAPETSVEENLAEGAFALLHDQRMTLVYSSSGVSPTYVVNGTSAPLDADLTRIDVWRKWSAPLQKSVPMPAGETDYRRYEQGPGHGAFTTDEDGNQLYVYHSWGNGVGGDGRDARVRRIHWAADGRPLLDMTPDEEVAPAHRRVSMMVTIR</sequence>
<dbReference type="InterPro" id="IPR006710">
    <property type="entry name" value="Glyco_hydro_43"/>
</dbReference>
<evidence type="ECO:0000256" key="1">
    <source>
        <dbReference type="ARBA" id="ARBA00004834"/>
    </source>
</evidence>
<evidence type="ECO:0000313" key="8">
    <source>
        <dbReference type="Proteomes" id="UP000536441"/>
    </source>
</evidence>
<evidence type="ECO:0000259" key="6">
    <source>
        <dbReference type="Pfam" id="PF07532"/>
    </source>
</evidence>
<dbReference type="PANTHER" id="PTHR43301:SF3">
    <property type="entry name" value="ARABINAN ENDO-1,5-ALPHA-L-ARABINOSIDASE A-RELATED"/>
    <property type="match status" value="1"/>
</dbReference>
<dbReference type="AlphaFoldDB" id="A0A7Y6B2R9"/>
<dbReference type="PANTHER" id="PTHR43301">
    <property type="entry name" value="ARABINAN ENDO-1,5-ALPHA-L-ARABINOSIDASE"/>
    <property type="match status" value="1"/>
</dbReference>
<gene>
    <name evidence="7" type="ORF">HP438_00885</name>
</gene>
<dbReference type="Pfam" id="PF07532">
    <property type="entry name" value="Big_4"/>
    <property type="match status" value="1"/>
</dbReference>
<keyword evidence="4" id="KW-0326">Glycosidase</keyword>
<keyword evidence="8" id="KW-1185">Reference proteome</keyword>
<feature type="domain" description="Bacterial Ig-like" evidence="6">
    <location>
        <begin position="792"/>
        <end position="830"/>
    </location>
</feature>
<evidence type="ECO:0000256" key="4">
    <source>
        <dbReference type="ARBA" id="ARBA00023295"/>
    </source>
</evidence>
<keyword evidence="3 7" id="KW-0378">Hydrolase</keyword>
<dbReference type="InterPro" id="IPR011081">
    <property type="entry name" value="Big_4"/>
</dbReference>
<organism evidence="7 8">
    <name type="scientific">Sphingomonas zeae</name>
    <dbReference type="NCBI Taxonomy" id="1646122"/>
    <lineage>
        <taxon>Bacteria</taxon>
        <taxon>Pseudomonadati</taxon>
        <taxon>Pseudomonadota</taxon>
        <taxon>Alphaproteobacteria</taxon>
        <taxon>Sphingomonadales</taxon>
        <taxon>Sphingomonadaceae</taxon>
        <taxon>Sphingomonas</taxon>
    </lineage>
</organism>
<keyword evidence="5" id="KW-0732">Signal</keyword>
<evidence type="ECO:0000313" key="7">
    <source>
        <dbReference type="EMBL" id="NUU45538.1"/>
    </source>
</evidence>
<proteinExistence type="inferred from homology"/>
<comment type="pathway">
    <text evidence="1">Glycan metabolism; L-arabinan degradation.</text>
</comment>
<comment type="caution">
    <text evidence="7">The sequence shown here is derived from an EMBL/GenBank/DDBJ whole genome shotgun (WGS) entry which is preliminary data.</text>
</comment>
<comment type="similarity">
    <text evidence="2">Belongs to the glycosyl hydrolase 43 family.</text>
</comment>
<dbReference type="InterPro" id="IPR023296">
    <property type="entry name" value="Glyco_hydro_beta-prop_sf"/>
</dbReference>
<protein>
    <submittedName>
        <fullName evidence="7">Family 43 glycosylhydrolase</fullName>
    </submittedName>
</protein>
<evidence type="ECO:0000256" key="5">
    <source>
        <dbReference type="SAM" id="SignalP"/>
    </source>
</evidence>
<dbReference type="Gene3D" id="2.115.10.20">
    <property type="entry name" value="Glycosyl hydrolase domain, family 43"/>
    <property type="match status" value="2"/>
</dbReference>
<name>A0A7Y6B2R9_9SPHN</name>
<dbReference type="SUPFAM" id="SSF75005">
    <property type="entry name" value="Arabinanase/levansucrase/invertase"/>
    <property type="match status" value="2"/>
</dbReference>
<dbReference type="GO" id="GO:0004553">
    <property type="term" value="F:hydrolase activity, hydrolyzing O-glycosyl compounds"/>
    <property type="evidence" value="ECO:0007669"/>
    <property type="project" value="InterPro"/>
</dbReference>
<evidence type="ECO:0000256" key="2">
    <source>
        <dbReference type="ARBA" id="ARBA00009865"/>
    </source>
</evidence>
<dbReference type="RefSeq" id="WP_175310338.1">
    <property type="nucleotide sequence ID" value="NZ_CBCRYR010000059.1"/>
</dbReference>
<dbReference type="Pfam" id="PF04616">
    <property type="entry name" value="Glyco_hydro_43"/>
    <property type="match status" value="1"/>
</dbReference>
<feature type="chain" id="PRO_5031457987" evidence="5">
    <location>
        <begin position="29"/>
        <end position="1202"/>
    </location>
</feature>
<dbReference type="InterPro" id="IPR050727">
    <property type="entry name" value="GH43_arabinanases"/>
</dbReference>
<dbReference type="GO" id="GO:0005975">
    <property type="term" value="P:carbohydrate metabolic process"/>
    <property type="evidence" value="ECO:0007669"/>
    <property type="project" value="InterPro"/>
</dbReference>
<dbReference type="CDD" id="cd08983">
    <property type="entry name" value="GH43_Bt3655-like"/>
    <property type="match status" value="1"/>
</dbReference>
<reference evidence="7 8" key="1">
    <citation type="submission" date="2020-05" db="EMBL/GenBank/DDBJ databases">
        <title>Genome Sequencing of Type Strains.</title>
        <authorList>
            <person name="Lemaire J.F."/>
            <person name="Inderbitzin P."/>
            <person name="Gregorio O.A."/>
            <person name="Collins S.B."/>
            <person name="Wespe N."/>
            <person name="Knight-Connoni V."/>
        </authorList>
    </citation>
    <scope>NUCLEOTIDE SEQUENCE [LARGE SCALE GENOMIC DNA]</scope>
    <source>
        <strain evidence="7 8">DSM 100049</strain>
    </source>
</reference>